<dbReference type="Proteomes" id="UP000198896">
    <property type="component" value="Unassembled WGS sequence"/>
</dbReference>
<evidence type="ECO:0000313" key="2">
    <source>
        <dbReference type="Proteomes" id="UP000198896"/>
    </source>
</evidence>
<dbReference type="EMBL" id="FONL01000002">
    <property type="protein sequence ID" value="SFE18337.1"/>
    <property type="molecule type" value="Genomic_DNA"/>
</dbReference>
<reference evidence="1 2" key="1">
    <citation type="submission" date="2016-10" db="EMBL/GenBank/DDBJ databases">
        <authorList>
            <person name="de Groot N.N."/>
        </authorList>
    </citation>
    <scope>NUCLEOTIDE SEQUENCE [LARGE SCALE GENOMIC DNA]</scope>
    <source>
        <strain evidence="1 2">DSM 9236</strain>
    </source>
</reference>
<protein>
    <submittedName>
        <fullName evidence="1">Uncharacterized protein</fullName>
    </submittedName>
</protein>
<name>A0A1I1YFH5_9FIRM</name>
<sequence length="262" mass="29526">MIKRESFFSIIIGLCLLIISPLIVHAAPEEIQPVKAGEYHCVSYPGIGTRVLTLFREPDGTVYFSLEGRNGYGLKNKDAFNREGQCCTLAGIFRQEGRHGILDAGTVDFSHPMELQLHHRAPVIIVYHAEITGDEIHITQEEKDKTGFTEFIKLTGIYKYKQTDQIPPVINRTLALYRVENLPGNAKKAGFDPRKIVETKIRSFEDVTNNNATSWSVSVFTEDRKHYDYCVALNGREIYKLTGLGLWLIVKDGVPSEGEIPK</sequence>
<keyword evidence="2" id="KW-1185">Reference proteome</keyword>
<proteinExistence type="predicted"/>
<dbReference type="STRING" id="1123323.SAMN05216245_102184"/>
<organism evidence="1 2">
    <name type="scientific">Succiniclasticum ruminis DSM 9236</name>
    <dbReference type="NCBI Taxonomy" id="1123323"/>
    <lineage>
        <taxon>Bacteria</taxon>
        <taxon>Bacillati</taxon>
        <taxon>Bacillota</taxon>
        <taxon>Negativicutes</taxon>
        <taxon>Acidaminococcales</taxon>
        <taxon>Acidaminococcaceae</taxon>
        <taxon>Succiniclasticum</taxon>
    </lineage>
</organism>
<accession>A0A1I1YFH5</accession>
<evidence type="ECO:0000313" key="1">
    <source>
        <dbReference type="EMBL" id="SFE18337.1"/>
    </source>
</evidence>
<gene>
    <name evidence="1" type="ORF">SAMN05216245_102184</name>
</gene>
<dbReference type="AlphaFoldDB" id="A0A1I1YFH5"/>